<comment type="caution">
    <text evidence="4">The sequence shown here is derived from an EMBL/GenBank/DDBJ whole genome shotgun (WGS) entry which is preliminary data.</text>
</comment>
<feature type="region of interest" description="Disordered" evidence="2">
    <location>
        <begin position="46"/>
        <end position="70"/>
    </location>
</feature>
<gene>
    <name evidence="4" type="ORF">GGI25_005469</name>
</gene>
<feature type="region of interest" description="Disordered" evidence="2">
    <location>
        <begin position="93"/>
        <end position="131"/>
    </location>
</feature>
<dbReference type="SUPFAM" id="SSF50729">
    <property type="entry name" value="PH domain-like"/>
    <property type="match status" value="1"/>
</dbReference>
<dbReference type="Gene3D" id="2.30.29.30">
    <property type="entry name" value="Pleckstrin-homology domain (PH domain)/Phosphotyrosine-binding domain (PTB)"/>
    <property type="match status" value="1"/>
</dbReference>
<dbReference type="Proteomes" id="UP001151518">
    <property type="component" value="Unassembled WGS sequence"/>
</dbReference>
<feature type="compositionally biased region" description="Basic residues" evidence="2">
    <location>
        <begin position="113"/>
        <end position="122"/>
    </location>
</feature>
<dbReference type="OrthoDB" id="2119658at2759"/>
<accession>A0A9W8FYK5</accession>
<keyword evidence="1" id="KW-0175">Coiled coil</keyword>
<sequence>MASAQVEDSWVVVDKTASGTLRAKASHESLYLSDDDTEPIRPRVHVHASKLAQQQQQQQQQPSDDGSGALAPELLDWINSAAGESSTALPLANRNTSVSKCSYRTNSSSAGSRQRRTPRRSSVHATSEVSSLLGNQHAADAQPLLEGLDMFNEGMFVVKVVEVKQLGASKPMNIQCVAQIGEERFVIPPVLTKPKNYNSWSAKMDDTFVFDVTRQFTFNLGVYGTHPSPQRVKPSNPLASRVSFVSRRNNSIARHSLALPNDSNPSLLSNSSTRTTAKIKRGLRKIFRNKNGNESAADDPAYAGYSVPVTPAAMDSSSSFNRNSTLMPVGECSALMFDNDDVQTEQTIDESGRHIEVQKHAAPVHNNGSNPDFGGPSGFVGSYPAAAAAAAGAMGGIPALHQEPSVPQNLFHQHPAFSRLSSYLPRSRTNTTTSAHEINYNGPRLRAFSNASTISSTPQPLGELFLDFKVDRREKRRATFTLPVVNQDQVAMRGGSHVEMAVVLEYGIIVHETCEERAVRLQKEREREQVDQQHERRQRLERQWAEIDEQDKMPRIRGNLSVFTRSGRVSTWKRYWAVLSCSRILFYESEGDEERGVQPVAKISLFHLHDAGIPTSDLVNIGPTGVELRLSPLAMTDRHRRKSAFPRKSAGGAEALVAAAARDIETHPLPGMGSLSISTNSSGLTKKREDSSATLVDEDDAMLYKFSDWQCRVYILLDTLVDRDLWLQELTQTTVPSAEFSRFRARQRKAWRTEEFESATESLRQSGKKLQVVAAQALEKMSSAHNAYAKKIFVDSVGGQRVVSMSAVGVPPPGSGVAENGGTFVVSAEDDELEGATLTSTKASAYDEQMKSKSKSKSKIVLITDNANDSDGGKFGKKNVLMVVGKPSNNSSSRAKENRGDFASAAAGNRKPVAMAFGKPATFNLVVAPANADASATLVGAAMAPAKKRLRARRRSSSVADLRRSLDTGGNSSSDESNGSAMAGARSYRRRDSGDSTVIEVVGKAMERRPGTVSRRFLFVWNVNDI</sequence>
<organism evidence="4 5">
    <name type="scientific">Coemansia spiralis</name>
    <dbReference type="NCBI Taxonomy" id="417178"/>
    <lineage>
        <taxon>Eukaryota</taxon>
        <taxon>Fungi</taxon>
        <taxon>Fungi incertae sedis</taxon>
        <taxon>Zoopagomycota</taxon>
        <taxon>Kickxellomycotina</taxon>
        <taxon>Kickxellomycetes</taxon>
        <taxon>Kickxellales</taxon>
        <taxon>Kickxellaceae</taxon>
        <taxon>Coemansia</taxon>
    </lineage>
</organism>
<dbReference type="EMBL" id="JANBTW010000100">
    <property type="protein sequence ID" value="KAJ2671505.1"/>
    <property type="molecule type" value="Genomic_DNA"/>
</dbReference>
<evidence type="ECO:0000256" key="1">
    <source>
        <dbReference type="SAM" id="Coils"/>
    </source>
</evidence>
<proteinExistence type="predicted"/>
<name>A0A9W8FYK5_9FUNG</name>
<evidence type="ECO:0000313" key="4">
    <source>
        <dbReference type="EMBL" id="KAJ2671505.1"/>
    </source>
</evidence>
<protein>
    <recommendedName>
        <fullName evidence="3">PH domain-containing protein</fullName>
    </recommendedName>
</protein>
<feature type="compositionally biased region" description="Polar residues" evidence="2">
    <location>
        <begin position="93"/>
        <end position="112"/>
    </location>
</feature>
<evidence type="ECO:0000259" key="3">
    <source>
        <dbReference type="SMART" id="SM00233"/>
    </source>
</evidence>
<feature type="region of interest" description="Disordered" evidence="2">
    <location>
        <begin position="948"/>
        <end position="989"/>
    </location>
</feature>
<reference evidence="4" key="1">
    <citation type="submission" date="2022-07" db="EMBL/GenBank/DDBJ databases">
        <title>Phylogenomic reconstructions and comparative analyses of Kickxellomycotina fungi.</title>
        <authorList>
            <person name="Reynolds N.K."/>
            <person name="Stajich J.E."/>
            <person name="Barry K."/>
            <person name="Grigoriev I.V."/>
            <person name="Crous P."/>
            <person name="Smith M.E."/>
        </authorList>
    </citation>
    <scope>NUCLEOTIDE SEQUENCE</scope>
    <source>
        <strain evidence="4">NRRL 3115</strain>
    </source>
</reference>
<feature type="coiled-coil region" evidence="1">
    <location>
        <begin position="511"/>
        <end position="550"/>
    </location>
</feature>
<feature type="compositionally biased region" description="Low complexity" evidence="2">
    <location>
        <begin position="967"/>
        <end position="980"/>
    </location>
</feature>
<dbReference type="InterPro" id="IPR011993">
    <property type="entry name" value="PH-like_dom_sf"/>
</dbReference>
<feature type="domain" description="PH" evidence="3">
    <location>
        <begin position="554"/>
        <end position="737"/>
    </location>
</feature>
<evidence type="ECO:0000256" key="2">
    <source>
        <dbReference type="SAM" id="MobiDB-lite"/>
    </source>
</evidence>
<dbReference type="AlphaFoldDB" id="A0A9W8FYK5"/>
<dbReference type="SMART" id="SM00233">
    <property type="entry name" value="PH"/>
    <property type="match status" value="1"/>
</dbReference>
<evidence type="ECO:0000313" key="5">
    <source>
        <dbReference type="Proteomes" id="UP001151518"/>
    </source>
</evidence>
<dbReference type="InterPro" id="IPR001849">
    <property type="entry name" value="PH_domain"/>
</dbReference>